<reference evidence="1" key="2">
    <citation type="submission" date="2021-04" db="EMBL/GenBank/DDBJ databases">
        <authorList>
            <person name="Gilroy R."/>
        </authorList>
    </citation>
    <scope>NUCLEOTIDE SEQUENCE</scope>
    <source>
        <strain evidence="1">ChiHjej8B7-25341</strain>
    </source>
</reference>
<sequence length="99" mass="11385">MRFIEFKVSLPLTYCLTGKFEAPNPDWVHSDEFPLKEYELMVVTEETLYLSYAGQKYTVPPKSFLLLPPLPPPIISARDSRLRHAASTGFILRRAARFP</sequence>
<dbReference type="EMBL" id="DWUW01000370">
    <property type="protein sequence ID" value="HJD32839.1"/>
    <property type="molecule type" value="Genomic_DNA"/>
</dbReference>
<reference evidence="1" key="1">
    <citation type="journal article" date="2021" name="PeerJ">
        <title>Extensive microbial diversity within the chicken gut microbiome revealed by metagenomics and culture.</title>
        <authorList>
            <person name="Gilroy R."/>
            <person name="Ravi A."/>
            <person name="Getino M."/>
            <person name="Pursley I."/>
            <person name="Horton D.L."/>
            <person name="Alikhan N.F."/>
            <person name="Baker D."/>
            <person name="Gharbi K."/>
            <person name="Hall N."/>
            <person name="Watson M."/>
            <person name="Adriaenssens E.M."/>
            <person name="Foster-Nyarko E."/>
            <person name="Jarju S."/>
            <person name="Secka A."/>
            <person name="Antonio M."/>
            <person name="Oren A."/>
            <person name="Chaudhuri R.R."/>
            <person name="La Ragione R."/>
            <person name="Hildebrand F."/>
            <person name="Pallen M.J."/>
        </authorList>
    </citation>
    <scope>NUCLEOTIDE SEQUENCE</scope>
    <source>
        <strain evidence="1">ChiHjej8B7-25341</strain>
    </source>
</reference>
<gene>
    <name evidence="1" type="ORF">H9912_12995</name>
</gene>
<protein>
    <submittedName>
        <fullName evidence="1">Uncharacterized protein</fullName>
    </submittedName>
</protein>
<accession>A0A9D2QZX9</accession>
<proteinExistence type="predicted"/>
<evidence type="ECO:0000313" key="1">
    <source>
        <dbReference type="EMBL" id="HJD32839.1"/>
    </source>
</evidence>
<dbReference type="AlphaFoldDB" id="A0A9D2QZX9"/>
<dbReference type="Proteomes" id="UP000823851">
    <property type="component" value="Unassembled WGS sequence"/>
</dbReference>
<comment type="caution">
    <text evidence="1">The sequence shown here is derived from an EMBL/GenBank/DDBJ whole genome shotgun (WGS) entry which is preliminary data.</text>
</comment>
<name>A0A9D2QZX9_9FIRM</name>
<organism evidence="1 2">
    <name type="scientific">Candidatus Eisenbergiella stercorigallinarum</name>
    <dbReference type="NCBI Taxonomy" id="2838557"/>
    <lineage>
        <taxon>Bacteria</taxon>
        <taxon>Bacillati</taxon>
        <taxon>Bacillota</taxon>
        <taxon>Clostridia</taxon>
        <taxon>Lachnospirales</taxon>
        <taxon>Lachnospiraceae</taxon>
        <taxon>Eisenbergiella</taxon>
    </lineage>
</organism>
<evidence type="ECO:0000313" key="2">
    <source>
        <dbReference type="Proteomes" id="UP000823851"/>
    </source>
</evidence>